<dbReference type="PROSITE" id="PS00671">
    <property type="entry name" value="D_2_HYDROXYACID_DH_3"/>
    <property type="match status" value="1"/>
</dbReference>
<dbReference type="InterPro" id="IPR050418">
    <property type="entry name" value="D-iso_2-hydroxyacid_DH_PdxB"/>
</dbReference>
<dbReference type="Pfam" id="PF02826">
    <property type="entry name" value="2-Hacid_dh_C"/>
    <property type="match status" value="1"/>
</dbReference>
<dbReference type="Gene3D" id="3.40.50.720">
    <property type="entry name" value="NAD(P)-binding Rossmann-like Domain"/>
    <property type="match status" value="2"/>
</dbReference>
<dbReference type="CDD" id="cd12175">
    <property type="entry name" value="2-Hacid_dh_11"/>
    <property type="match status" value="1"/>
</dbReference>
<sequence length="321" mass="34657">MTSKIVVLDPITAETATRMRGLLPEGMQLEHAKNRDADHLKAIVVDADFIVSGQIAVDAALLAAAPRARLLHKWGVGVDNFDLDAARAQGVIVARTTGSNAVPVAEFTLGLMIGLLRNLAWGHHTLQNHQWRTTQLPKPSYMLSGKTIGIVGFGAIGQNVARLLRPFGGRILYNKNRRLPEAEEQALGVEFAELATLLAEADVVSLHCPMTPQTAGMIDRRALQSMKRSAVLINVARGGVVVESDLVDALRAKEILGAATDVYETEPVPFDHPLLTMENVVATPHIAAMAADNFESTVLQMWGNIARVARGEPVAENDFVC</sequence>
<evidence type="ECO:0000256" key="2">
    <source>
        <dbReference type="ARBA" id="ARBA00023002"/>
    </source>
</evidence>
<dbReference type="PROSITE" id="PS00670">
    <property type="entry name" value="D_2_HYDROXYACID_DH_2"/>
    <property type="match status" value="1"/>
</dbReference>
<evidence type="ECO:0000259" key="6">
    <source>
        <dbReference type="Pfam" id="PF02826"/>
    </source>
</evidence>
<dbReference type="EMBL" id="MLCO01000411">
    <property type="protein sequence ID" value="ONG44630.1"/>
    <property type="molecule type" value="Genomic_DNA"/>
</dbReference>
<gene>
    <name evidence="7" type="ORF">BKE38_27835</name>
</gene>
<dbReference type="InterPro" id="IPR006140">
    <property type="entry name" value="D-isomer_DH_NAD-bd"/>
</dbReference>
<dbReference type="GO" id="GO:0016616">
    <property type="term" value="F:oxidoreductase activity, acting on the CH-OH group of donors, NAD or NADP as acceptor"/>
    <property type="evidence" value="ECO:0007669"/>
    <property type="project" value="InterPro"/>
</dbReference>
<keyword evidence="3" id="KW-0520">NAD</keyword>
<dbReference type="RefSeq" id="WP_076960471.1">
    <property type="nucleotide sequence ID" value="NZ_MLCO01000411.1"/>
</dbReference>
<dbReference type="SUPFAM" id="SSF51735">
    <property type="entry name" value="NAD(P)-binding Rossmann-fold domains"/>
    <property type="match status" value="1"/>
</dbReference>
<comment type="similarity">
    <text evidence="1 4">Belongs to the D-isomer specific 2-hydroxyacid dehydrogenase family.</text>
</comment>
<proteinExistence type="inferred from homology"/>
<dbReference type="SUPFAM" id="SSF52283">
    <property type="entry name" value="Formate/glycerate dehydrogenase catalytic domain-like"/>
    <property type="match status" value="1"/>
</dbReference>
<feature type="domain" description="D-isomer specific 2-hydroxyacid dehydrogenase catalytic" evidence="5">
    <location>
        <begin position="5"/>
        <end position="288"/>
    </location>
</feature>
<evidence type="ECO:0000313" key="7">
    <source>
        <dbReference type="EMBL" id="ONG44630.1"/>
    </source>
</evidence>
<keyword evidence="2 4" id="KW-0560">Oxidoreductase</keyword>
<dbReference type="FunFam" id="3.40.50.720:FF:000203">
    <property type="entry name" value="D-3-phosphoglycerate dehydrogenase (SerA)"/>
    <property type="match status" value="1"/>
</dbReference>
<dbReference type="Pfam" id="PF00389">
    <property type="entry name" value="2-Hacid_dh"/>
    <property type="match status" value="1"/>
</dbReference>
<evidence type="ECO:0000256" key="3">
    <source>
        <dbReference type="ARBA" id="ARBA00023027"/>
    </source>
</evidence>
<name>A0A1V2GU44_9PROT</name>
<evidence type="ECO:0000259" key="5">
    <source>
        <dbReference type="Pfam" id="PF00389"/>
    </source>
</evidence>
<dbReference type="InterPro" id="IPR036291">
    <property type="entry name" value="NAD(P)-bd_dom_sf"/>
</dbReference>
<dbReference type="PANTHER" id="PTHR43761:SF1">
    <property type="entry name" value="D-ISOMER SPECIFIC 2-HYDROXYACID DEHYDROGENASE CATALYTIC DOMAIN-CONTAINING PROTEIN-RELATED"/>
    <property type="match status" value="1"/>
</dbReference>
<dbReference type="AlphaFoldDB" id="A0A1V2GU44"/>
<dbReference type="GO" id="GO:0051287">
    <property type="term" value="F:NAD binding"/>
    <property type="evidence" value="ECO:0007669"/>
    <property type="project" value="InterPro"/>
</dbReference>
<organism evidence="7 8">
    <name type="scientific">Teichococcus deserti</name>
    <dbReference type="NCBI Taxonomy" id="1817963"/>
    <lineage>
        <taxon>Bacteria</taxon>
        <taxon>Pseudomonadati</taxon>
        <taxon>Pseudomonadota</taxon>
        <taxon>Alphaproteobacteria</taxon>
        <taxon>Acetobacterales</taxon>
        <taxon>Roseomonadaceae</taxon>
        <taxon>Roseomonas</taxon>
    </lineage>
</organism>
<dbReference type="InterPro" id="IPR006139">
    <property type="entry name" value="D-isomer_2_OHA_DH_cat_dom"/>
</dbReference>
<evidence type="ECO:0000256" key="1">
    <source>
        <dbReference type="ARBA" id="ARBA00005854"/>
    </source>
</evidence>
<evidence type="ECO:0000313" key="8">
    <source>
        <dbReference type="Proteomes" id="UP000188879"/>
    </source>
</evidence>
<accession>A0A1V2GU44</accession>
<comment type="caution">
    <text evidence="7">The sequence shown here is derived from an EMBL/GenBank/DDBJ whole genome shotgun (WGS) entry which is preliminary data.</text>
</comment>
<dbReference type="Proteomes" id="UP000188879">
    <property type="component" value="Unassembled WGS sequence"/>
</dbReference>
<evidence type="ECO:0000256" key="4">
    <source>
        <dbReference type="RuleBase" id="RU003719"/>
    </source>
</evidence>
<keyword evidence="8" id="KW-1185">Reference proteome</keyword>
<dbReference type="InterPro" id="IPR029753">
    <property type="entry name" value="D-isomer_DH_CS"/>
</dbReference>
<feature type="domain" description="D-isomer specific 2-hydroxyacid dehydrogenase NAD-binding" evidence="6">
    <location>
        <begin position="109"/>
        <end position="287"/>
    </location>
</feature>
<protein>
    <submittedName>
        <fullName evidence="7">3-phosphoglycerate dehydrogenase</fullName>
    </submittedName>
</protein>
<dbReference type="OrthoDB" id="9793626at2"/>
<dbReference type="PANTHER" id="PTHR43761">
    <property type="entry name" value="D-ISOMER SPECIFIC 2-HYDROXYACID DEHYDROGENASE FAMILY PROTEIN (AFU_ORTHOLOGUE AFUA_1G13630)"/>
    <property type="match status" value="1"/>
</dbReference>
<reference evidence="7 8" key="1">
    <citation type="submission" date="2016-10" db="EMBL/GenBank/DDBJ databases">
        <title>Draft Genome sequence of Roseomonas sp. strain M3.</title>
        <authorList>
            <person name="Subhash Y."/>
            <person name="Lee S."/>
        </authorList>
    </citation>
    <scope>NUCLEOTIDE SEQUENCE [LARGE SCALE GENOMIC DNA]</scope>
    <source>
        <strain evidence="7 8">M3</strain>
    </source>
</reference>